<dbReference type="CDD" id="cd02956">
    <property type="entry name" value="ybbN"/>
    <property type="match status" value="1"/>
</dbReference>
<gene>
    <name evidence="8" type="ORF">DFR50_10121</name>
</gene>
<dbReference type="AlphaFoldDB" id="A0A366FWK2"/>
<reference evidence="8 9" key="1">
    <citation type="submission" date="2018-06" db="EMBL/GenBank/DDBJ databases">
        <title>Genomic Encyclopedia of Type Strains, Phase IV (KMG-IV): sequencing the most valuable type-strain genomes for metagenomic binning, comparative biology and taxonomic classification.</title>
        <authorList>
            <person name="Goeker M."/>
        </authorList>
    </citation>
    <scope>NUCLEOTIDE SEQUENCE [LARGE SCALE GENOMIC DNA]</scope>
    <source>
        <strain evidence="8 9">DSM 24875</strain>
    </source>
</reference>
<dbReference type="PROSITE" id="PS00194">
    <property type="entry name" value="THIOREDOXIN_1"/>
    <property type="match status" value="1"/>
</dbReference>
<dbReference type="Pfam" id="PF00085">
    <property type="entry name" value="Thioredoxin"/>
    <property type="match status" value="1"/>
</dbReference>
<evidence type="ECO:0000256" key="4">
    <source>
        <dbReference type="ARBA" id="ARBA00023157"/>
    </source>
</evidence>
<comment type="similarity">
    <text evidence="1">Belongs to the thioredoxin family.</text>
</comment>
<evidence type="ECO:0000259" key="7">
    <source>
        <dbReference type="PROSITE" id="PS51352"/>
    </source>
</evidence>
<dbReference type="InterPro" id="IPR013766">
    <property type="entry name" value="Thioredoxin_domain"/>
</dbReference>
<dbReference type="FunFam" id="3.40.30.10:FF:000001">
    <property type="entry name" value="Thioredoxin"/>
    <property type="match status" value="1"/>
</dbReference>
<dbReference type="EMBL" id="QNRK01000001">
    <property type="protein sequence ID" value="RBP18079.1"/>
    <property type="molecule type" value="Genomic_DNA"/>
</dbReference>
<name>A0A366FWK2_9HYPH</name>
<dbReference type="InterPro" id="IPR011990">
    <property type="entry name" value="TPR-like_helical_dom_sf"/>
</dbReference>
<dbReference type="PRINTS" id="PR00421">
    <property type="entry name" value="THIOREDOXIN"/>
</dbReference>
<keyword evidence="3" id="KW-0249">Electron transport</keyword>
<dbReference type="GO" id="GO:0045454">
    <property type="term" value="P:cell redox homeostasis"/>
    <property type="evidence" value="ECO:0007669"/>
    <property type="project" value="TreeGrafter"/>
</dbReference>
<dbReference type="RefSeq" id="WP_113887161.1">
    <property type="nucleotide sequence ID" value="NZ_QNRK01000001.1"/>
</dbReference>
<accession>A0A366FWK2</accession>
<dbReference type="PANTHER" id="PTHR45663:SF11">
    <property type="entry name" value="GEO12009P1"/>
    <property type="match status" value="1"/>
</dbReference>
<evidence type="ECO:0000313" key="8">
    <source>
        <dbReference type="EMBL" id="RBP18079.1"/>
    </source>
</evidence>
<dbReference type="InterPro" id="IPR017937">
    <property type="entry name" value="Thioredoxin_CS"/>
</dbReference>
<dbReference type="InterPro" id="IPR036249">
    <property type="entry name" value="Thioredoxin-like_sf"/>
</dbReference>
<dbReference type="Gene3D" id="3.40.30.10">
    <property type="entry name" value="Glutaredoxin"/>
    <property type="match status" value="1"/>
</dbReference>
<dbReference type="SUPFAM" id="SSF52833">
    <property type="entry name" value="Thioredoxin-like"/>
    <property type="match status" value="1"/>
</dbReference>
<dbReference type="OrthoDB" id="9790390at2"/>
<dbReference type="SUPFAM" id="SSF48452">
    <property type="entry name" value="TPR-like"/>
    <property type="match status" value="1"/>
</dbReference>
<dbReference type="NCBIfam" id="TIGR01068">
    <property type="entry name" value="thioredoxin"/>
    <property type="match status" value="1"/>
</dbReference>
<evidence type="ECO:0000313" key="9">
    <source>
        <dbReference type="Proteomes" id="UP000253529"/>
    </source>
</evidence>
<evidence type="ECO:0000256" key="1">
    <source>
        <dbReference type="ARBA" id="ARBA00008987"/>
    </source>
</evidence>
<dbReference type="InterPro" id="IPR005746">
    <property type="entry name" value="Thioredoxin"/>
</dbReference>
<comment type="caution">
    <text evidence="8">The sequence shown here is derived from an EMBL/GenBank/DDBJ whole genome shotgun (WGS) entry which is preliminary data.</text>
</comment>
<dbReference type="GO" id="GO:0005829">
    <property type="term" value="C:cytosol"/>
    <property type="evidence" value="ECO:0007669"/>
    <property type="project" value="TreeGrafter"/>
</dbReference>
<sequence length="298" mass="30962">MANGIGATATAVKDVTTASFRADVLTASQQKPVLVDFWAPWCGPCKQLGPALEKAVRDSGGKVALVKMNIDEHPQIAGQLGIQSIPAVIAFDRGQPVDGFVGALPESQIRGFLERLVGPLKGGSADLIAEAEEAAAKGDAAGAASLYAEILADNPEDTKAIGGLARLQVAAGNLDDARALLATAPAPAPGKEPDAAIAAAIAAVSLAEQASAVGELAPLETAVAKNPDDHQARFDLAVALSAKGERDRAADALLEIIRRDRKWNDEAARKQLLQLFEAWGLMDPASVAARRKLSAIWF</sequence>
<dbReference type="Pfam" id="PF14559">
    <property type="entry name" value="TPR_19"/>
    <property type="match status" value="1"/>
</dbReference>
<dbReference type="GO" id="GO:0006950">
    <property type="term" value="P:response to stress"/>
    <property type="evidence" value="ECO:0007669"/>
    <property type="project" value="UniProtKB-ARBA"/>
</dbReference>
<proteinExistence type="inferred from homology"/>
<protein>
    <recommendedName>
        <fullName evidence="6">Thioredoxin</fullName>
    </recommendedName>
</protein>
<evidence type="ECO:0000256" key="6">
    <source>
        <dbReference type="NCBIfam" id="TIGR01068"/>
    </source>
</evidence>
<dbReference type="PROSITE" id="PS51352">
    <property type="entry name" value="THIOREDOXIN_2"/>
    <property type="match status" value="1"/>
</dbReference>
<evidence type="ECO:0000256" key="5">
    <source>
        <dbReference type="ARBA" id="ARBA00023284"/>
    </source>
</evidence>
<dbReference type="PANTHER" id="PTHR45663">
    <property type="entry name" value="GEO12009P1"/>
    <property type="match status" value="1"/>
</dbReference>
<keyword evidence="4" id="KW-1015">Disulfide bond</keyword>
<dbReference type="Proteomes" id="UP000253529">
    <property type="component" value="Unassembled WGS sequence"/>
</dbReference>
<feature type="domain" description="Thioredoxin" evidence="7">
    <location>
        <begin position="3"/>
        <end position="118"/>
    </location>
</feature>
<organism evidence="8 9">
    <name type="scientific">Roseiarcus fermentans</name>
    <dbReference type="NCBI Taxonomy" id="1473586"/>
    <lineage>
        <taxon>Bacteria</taxon>
        <taxon>Pseudomonadati</taxon>
        <taxon>Pseudomonadota</taxon>
        <taxon>Alphaproteobacteria</taxon>
        <taxon>Hyphomicrobiales</taxon>
        <taxon>Roseiarcaceae</taxon>
        <taxon>Roseiarcus</taxon>
    </lineage>
</organism>
<evidence type="ECO:0000256" key="3">
    <source>
        <dbReference type="ARBA" id="ARBA00022982"/>
    </source>
</evidence>
<keyword evidence="9" id="KW-1185">Reference proteome</keyword>
<dbReference type="GO" id="GO:0015035">
    <property type="term" value="F:protein-disulfide reductase activity"/>
    <property type="evidence" value="ECO:0007669"/>
    <property type="project" value="UniProtKB-UniRule"/>
</dbReference>
<dbReference type="Gene3D" id="1.25.40.10">
    <property type="entry name" value="Tetratricopeptide repeat domain"/>
    <property type="match status" value="2"/>
</dbReference>
<keyword evidence="5" id="KW-0676">Redox-active center</keyword>
<dbReference type="Pfam" id="PF14561">
    <property type="entry name" value="TPR_20"/>
    <property type="match status" value="1"/>
</dbReference>
<keyword evidence="2" id="KW-0813">Transport</keyword>
<evidence type="ECO:0000256" key="2">
    <source>
        <dbReference type="ARBA" id="ARBA00022448"/>
    </source>
</evidence>